<dbReference type="InterPro" id="IPR027417">
    <property type="entry name" value="P-loop_NTPase"/>
</dbReference>
<dbReference type="InterPro" id="IPR014100">
    <property type="entry name" value="GTP-bd_Obg/CgtA"/>
</dbReference>
<feature type="domain" description="Obg" evidence="12">
    <location>
        <begin position="1"/>
        <end position="159"/>
    </location>
</feature>
<dbReference type="NCBIfam" id="NF008954">
    <property type="entry name" value="PRK12296.1"/>
    <property type="match status" value="1"/>
</dbReference>
<evidence type="ECO:0000259" key="10">
    <source>
        <dbReference type="PROSITE" id="PS51710"/>
    </source>
</evidence>
<evidence type="ECO:0000256" key="3">
    <source>
        <dbReference type="ARBA" id="ARBA00022490"/>
    </source>
</evidence>
<dbReference type="PROSITE" id="PS51710">
    <property type="entry name" value="G_OBG"/>
    <property type="match status" value="1"/>
</dbReference>
<sequence>MQFLDKTKIRIVSGRGGNGMVAWRREKYVDKGGPAGGDGGKGGDVYLIADENMSTLMDFKYKSVFKAENGENGGIKNCHGRWAKDLFIKVPVGTVVKDVKTGNVIADLTQHEQKVLVAKGGRGGRGNARFATAQKRAPQFCEPGEPPIERELILELKLIADVGLLGMPNAGKSTFISRISSAKPKIADYPFTTLIPNLGVVRKPSGDGYVVADIPGLIEGASEGVGLGHDFLRHVERCRFLVHVIDTTAENPLDNYEKINLELKKHSEKLANLYQIIALNKIDAIDDNKKQELFDIFKEKSEDVFLISAVTGENVEQLKHFMSQKVDEIEKPVSEIVVEEDFGAYNNDDSAFEITKAAKDVYIITGGKIGRLAQVTDERNTEQVIRFQNILTGMGVFDKLKSMGIKDGDTVIVGYLEFAYYSDEFYG</sequence>
<dbReference type="HAMAP" id="MF_01454">
    <property type="entry name" value="GTPase_Obg"/>
    <property type="match status" value="1"/>
</dbReference>
<keyword evidence="6 9" id="KW-0378">Hydrolase</keyword>
<dbReference type="PRINTS" id="PR00326">
    <property type="entry name" value="GTP1OBG"/>
</dbReference>
<comment type="caution">
    <text evidence="13">The sequence shown here is derived from an EMBL/GenBank/DDBJ whole genome shotgun (WGS) entry which is preliminary data.</text>
</comment>
<reference evidence="13" key="2">
    <citation type="journal article" date="2021" name="PeerJ">
        <title>Extensive microbial diversity within the chicken gut microbiome revealed by metagenomics and culture.</title>
        <authorList>
            <person name="Gilroy R."/>
            <person name="Ravi A."/>
            <person name="Getino M."/>
            <person name="Pursley I."/>
            <person name="Horton D.L."/>
            <person name="Alikhan N.F."/>
            <person name="Baker D."/>
            <person name="Gharbi K."/>
            <person name="Hall N."/>
            <person name="Watson M."/>
            <person name="Adriaenssens E.M."/>
            <person name="Foster-Nyarko E."/>
            <person name="Jarju S."/>
            <person name="Secka A."/>
            <person name="Antonio M."/>
            <person name="Oren A."/>
            <person name="Chaudhuri R.R."/>
            <person name="La Ragione R."/>
            <person name="Hildebrand F."/>
            <person name="Pallen M.J."/>
        </authorList>
    </citation>
    <scope>NUCLEOTIDE SEQUENCE</scope>
    <source>
        <strain evidence="13">10192</strain>
    </source>
</reference>
<dbReference type="CDD" id="cd01898">
    <property type="entry name" value="Obg"/>
    <property type="match status" value="1"/>
</dbReference>
<evidence type="ECO:0000256" key="2">
    <source>
        <dbReference type="ARBA" id="ARBA00007699"/>
    </source>
</evidence>
<evidence type="ECO:0000256" key="6">
    <source>
        <dbReference type="ARBA" id="ARBA00022801"/>
    </source>
</evidence>
<comment type="function">
    <text evidence="9">An essential GTPase which binds GTP, GDP and possibly (p)ppGpp with moderate affinity, with high nucleotide exchange rates and a fairly low GTP hydrolysis rate. Plays a role in control of the cell cycle, stress response, ribosome biogenesis and in those bacteria that undergo differentiation, in morphogenesis control.</text>
</comment>
<dbReference type="NCBIfam" id="NF008955">
    <property type="entry name" value="PRK12297.1"/>
    <property type="match status" value="1"/>
</dbReference>
<dbReference type="AlphaFoldDB" id="A0A9D9GX83"/>
<dbReference type="SUPFAM" id="SSF82051">
    <property type="entry name" value="Obg GTP-binding protein N-terminal domain"/>
    <property type="match status" value="1"/>
</dbReference>
<keyword evidence="3 9" id="KW-0963">Cytoplasm</keyword>
<feature type="binding site" evidence="9">
    <location>
        <position position="173"/>
    </location>
    <ligand>
        <name>Mg(2+)</name>
        <dbReference type="ChEBI" id="CHEBI:18420"/>
    </ligand>
</feature>
<comment type="subunit">
    <text evidence="9">Monomer.</text>
</comment>
<feature type="domain" description="OBG-type G" evidence="10">
    <location>
        <begin position="160"/>
        <end position="327"/>
    </location>
</feature>
<dbReference type="InterPro" id="IPR036346">
    <property type="entry name" value="GTP-bd_prot_GTP1/OBG_C_sf"/>
</dbReference>
<evidence type="ECO:0000256" key="9">
    <source>
        <dbReference type="HAMAP-Rule" id="MF_01454"/>
    </source>
</evidence>
<dbReference type="InterPro" id="IPR015349">
    <property type="entry name" value="OCT_dom"/>
</dbReference>
<reference evidence="13" key="1">
    <citation type="submission" date="2020-10" db="EMBL/GenBank/DDBJ databases">
        <authorList>
            <person name="Gilroy R."/>
        </authorList>
    </citation>
    <scope>NUCLEOTIDE SEQUENCE</scope>
    <source>
        <strain evidence="13">10192</strain>
    </source>
</reference>
<dbReference type="InterPro" id="IPR006073">
    <property type="entry name" value="GTP-bd"/>
</dbReference>
<evidence type="ECO:0000259" key="12">
    <source>
        <dbReference type="PROSITE" id="PS51883"/>
    </source>
</evidence>
<dbReference type="FunFam" id="2.70.210.12:FF:000001">
    <property type="entry name" value="GTPase Obg"/>
    <property type="match status" value="1"/>
</dbReference>
<dbReference type="EC" id="3.6.5.-" evidence="9"/>
<dbReference type="InterPro" id="IPR006169">
    <property type="entry name" value="GTP1_OBG_dom"/>
</dbReference>
<dbReference type="Gene3D" id="2.70.210.12">
    <property type="entry name" value="GTP1/OBG domain"/>
    <property type="match status" value="1"/>
</dbReference>
<dbReference type="Pfam" id="PF01018">
    <property type="entry name" value="GTP1_OBG"/>
    <property type="match status" value="1"/>
</dbReference>
<feature type="binding site" evidence="9">
    <location>
        <begin position="166"/>
        <end position="173"/>
    </location>
    <ligand>
        <name>GTP</name>
        <dbReference type="ChEBI" id="CHEBI:37565"/>
    </ligand>
</feature>
<dbReference type="Gene3D" id="3.30.300.350">
    <property type="entry name" value="GTP-binding protein OBG, C-terminal domain"/>
    <property type="match status" value="1"/>
</dbReference>
<evidence type="ECO:0000256" key="5">
    <source>
        <dbReference type="ARBA" id="ARBA00022741"/>
    </source>
</evidence>
<dbReference type="GO" id="GO:0005525">
    <property type="term" value="F:GTP binding"/>
    <property type="evidence" value="ECO:0007669"/>
    <property type="project" value="UniProtKB-UniRule"/>
</dbReference>
<accession>A0A9D9GX83</accession>
<feature type="binding site" evidence="9">
    <location>
        <begin position="213"/>
        <end position="216"/>
    </location>
    <ligand>
        <name>GTP</name>
        <dbReference type="ChEBI" id="CHEBI:37565"/>
    </ligand>
</feature>
<feature type="binding site" evidence="9">
    <location>
        <begin position="280"/>
        <end position="283"/>
    </location>
    <ligand>
        <name>GTP</name>
        <dbReference type="ChEBI" id="CHEBI:37565"/>
    </ligand>
</feature>
<evidence type="ECO:0000256" key="1">
    <source>
        <dbReference type="ARBA" id="ARBA00001946"/>
    </source>
</evidence>
<dbReference type="NCBIfam" id="TIGR03595">
    <property type="entry name" value="Obg_CgtA_exten"/>
    <property type="match status" value="1"/>
</dbReference>
<keyword evidence="5 9" id="KW-0547">Nucleotide-binding</keyword>
<feature type="binding site" evidence="9">
    <location>
        <begin position="191"/>
        <end position="195"/>
    </location>
    <ligand>
        <name>GTP</name>
        <dbReference type="ChEBI" id="CHEBI:37565"/>
    </ligand>
</feature>
<dbReference type="PANTHER" id="PTHR11702:SF31">
    <property type="entry name" value="MITOCHONDRIAL RIBOSOME-ASSOCIATED GTPASE 2"/>
    <property type="match status" value="1"/>
</dbReference>
<evidence type="ECO:0000256" key="7">
    <source>
        <dbReference type="ARBA" id="ARBA00022842"/>
    </source>
</evidence>
<keyword evidence="8 9" id="KW-0342">GTP-binding</keyword>
<dbReference type="InterPro" id="IPR006074">
    <property type="entry name" value="GTP1-OBG_CS"/>
</dbReference>
<name>A0A9D9GX83_9BACT</name>
<dbReference type="GO" id="GO:0042254">
    <property type="term" value="P:ribosome biogenesis"/>
    <property type="evidence" value="ECO:0007669"/>
    <property type="project" value="UniProtKB-UniRule"/>
</dbReference>
<keyword evidence="4 9" id="KW-0479">Metal-binding</keyword>
<proteinExistence type="inferred from homology"/>
<evidence type="ECO:0000256" key="8">
    <source>
        <dbReference type="ARBA" id="ARBA00023134"/>
    </source>
</evidence>
<organism evidence="13 14">
    <name type="scientific">Candidatus Scatousia excrementipullorum</name>
    <dbReference type="NCBI Taxonomy" id="2840936"/>
    <lineage>
        <taxon>Bacteria</taxon>
        <taxon>Candidatus Scatousia</taxon>
    </lineage>
</organism>
<evidence type="ECO:0000313" key="14">
    <source>
        <dbReference type="Proteomes" id="UP000823632"/>
    </source>
</evidence>
<evidence type="ECO:0000259" key="11">
    <source>
        <dbReference type="PROSITE" id="PS51881"/>
    </source>
</evidence>
<dbReference type="NCBIfam" id="NF008956">
    <property type="entry name" value="PRK12299.1"/>
    <property type="match status" value="1"/>
</dbReference>
<comment type="cofactor">
    <cofactor evidence="1 9">
        <name>Mg(2+)</name>
        <dbReference type="ChEBI" id="CHEBI:18420"/>
    </cofactor>
</comment>
<dbReference type="InterPro" id="IPR031167">
    <property type="entry name" value="G_OBG"/>
</dbReference>
<dbReference type="GO" id="GO:0000287">
    <property type="term" value="F:magnesium ion binding"/>
    <property type="evidence" value="ECO:0007669"/>
    <property type="project" value="InterPro"/>
</dbReference>
<dbReference type="SUPFAM" id="SSF102741">
    <property type="entry name" value="Obg GTP-binding protein C-terminal domain"/>
    <property type="match status" value="1"/>
</dbReference>
<dbReference type="SUPFAM" id="SSF52540">
    <property type="entry name" value="P-loop containing nucleoside triphosphate hydrolases"/>
    <property type="match status" value="1"/>
</dbReference>
<dbReference type="Pfam" id="PF09269">
    <property type="entry name" value="DUF1967"/>
    <property type="match status" value="1"/>
</dbReference>
<dbReference type="InterPro" id="IPR045086">
    <property type="entry name" value="OBG_GTPase"/>
</dbReference>
<dbReference type="Gene3D" id="3.40.50.300">
    <property type="entry name" value="P-loop containing nucleotide triphosphate hydrolases"/>
    <property type="match status" value="1"/>
</dbReference>
<comment type="subcellular location">
    <subcellularLocation>
        <location evidence="9">Cytoplasm</location>
    </subcellularLocation>
</comment>
<dbReference type="GO" id="GO:0003924">
    <property type="term" value="F:GTPase activity"/>
    <property type="evidence" value="ECO:0007669"/>
    <property type="project" value="UniProtKB-UniRule"/>
</dbReference>
<feature type="binding site" evidence="9">
    <location>
        <begin position="308"/>
        <end position="310"/>
    </location>
    <ligand>
        <name>GTP</name>
        <dbReference type="ChEBI" id="CHEBI:37565"/>
    </ligand>
</feature>
<dbReference type="EMBL" id="JADIND010000077">
    <property type="protein sequence ID" value="MBO8430430.1"/>
    <property type="molecule type" value="Genomic_DNA"/>
</dbReference>
<keyword evidence="7 9" id="KW-0460">Magnesium</keyword>
<evidence type="ECO:0000313" key="13">
    <source>
        <dbReference type="EMBL" id="MBO8430430.1"/>
    </source>
</evidence>
<protein>
    <recommendedName>
        <fullName evidence="9">GTPase Obg</fullName>
        <ecNumber evidence="9">3.6.5.-</ecNumber>
    </recommendedName>
    <alternativeName>
        <fullName evidence="9">GTP-binding protein Obg</fullName>
    </alternativeName>
</protein>
<feature type="binding site" evidence="9">
    <location>
        <position position="193"/>
    </location>
    <ligand>
        <name>Mg(2+)</name>
        <dbReference type="ChEBI" id="CHEBI:18420"/>
    </ligand>
</feature>
<dbReference type="PROSITE" id="PS51883">
    <property type="entry name" value="OBG"/>
    <property type="match status" value="1"/>
</dbReference>
<dbReference type="Proteomes" id="UP000823632">
    <property type="component" value="Unassembled WGS sequence"/>
</dbReference>
<evidence type="ECO:0000256" key="4">
    <source>
        <dbReference type="ARBA" id="ARBA00022723"/>
    </source>
</evidence>
<dbReference type="InterPro" id="IPR036726">
    <property type="entry name" value="GTP1_OBG_dom_sf"/>
</dbReference>
<dbReference type="NCBIfam" id="TIGR02729">
    <property type="entry name" value="Obg_CgtA"/>
    <property type="match status" value="1"/>
</dbReference>
<dbReference type="Pfam" id="PF01926">
    <property type="entry name" value="MMR_HSR1"/>
    <property type="match status" value="1"/>
</dbReference>
<dbReference type="GO" id="GO:0005737">
    <property type="term" value="C:cytoplasm"/>
    <property type="evidence" value="ECO:0007669"/>
    <property type="project" value="UniProtKB-SubCell"/>
</dbReference>
<feature type="domain" description="OCT" evidence="11">
    <location>
        <begin position="344"/>
        <end position="422"/>
    </location>
</feature>
<gene>
    <name evidence="13" type="primary">obgE</name>
    <name evidence="9" type="synonym">obg</name>
    <name evidence="13" type="ORF">IAC76_03510</name>
</gene>
<dbReference type="PANTHER" id="PTHR11702">
    <property type="entry name" value="DEVELOPMENTALLY REGULATED GTP-BINDING PROTEIN-RELATED"/>
    <property type="match status" value="1"/>
</dbReference>
<dbReference type="PROSITE" id="PS00905">
    <property type="entry name" value="GTP1_OBG"/>
    <property type="match status" value="1"/>
</dbReference>
<comment type="similarity">
    <text evidence="2 9">Belongs to the TRAFAC class OBG-HflX-like GTPase superfamily. OBG GTPase family.</text>
</comment>
<dbReference type="PROSITE" id="PS51881">
    <property type="entry name" value="OCT"/>
    <property type="match status" value="1"/>
</dbReference>